<protein>
    <submittedName>
        <fullName evidence="1">Uncharacterized protein</fullName>
    </submittedName>
</protein>
<accession>A0A3L6F2A3</accession>
<reference evidence="1" key="1">
    <citation type="journal article" date="2018" name="Nat. Genet.">
        <title>Extensive intraspecific gene order and gene structural variations between Mo17 and other maize genomes.</title>
        <authorList>
            <person name="Sun S."/>
            <person name="Zhou Y."/>
            <person name="Chen J."/>
            <person name="Shi J."/>
            <person name="Zhao H."/>
            <person name="Zhao H."/>
            <person name="Song W."/>
            <person name="Zhang M."/>
            <person name="Cui Y."/>
            <person name="Dong X."/>
            <person name="Liu H."/>
            <person name="Ma X."/>
            <person name="Jiao Y."/>
            <person name="Wang B."/>
            <person name="Wei X."/>
            <person name="Stein J.C."/>
            <person name="Glaubitz J.C."/>
            <person name="Lu F."/>
            <person name="Yu G."/>
            <person name="Liang C."/>
            <person name="Fengler K."/>
            <person name="Li B."/>
            <person name="Rafalski A."/>
            <person name="Schnable P.S."/>
            <person name="Ware D.H."/>
            <person name="Buckler E.S."/>
            <person name="Lai J."/>
        </authorList>
    </citation>
    <scope>NUCLEOTIDE SEQUENCE [LARGE SCALE GENOMIC DNA]</scope>
    <source>
        <tissue evidence="1">Seedling</tissue>
    </source>
</reference>
<dbReference type="EMBL" id="NCVQ01000005">
    <property type="protein sequence ID" value="PWZ27008.1"/>
    <property type="molecule type" value="Genomic_DNA"/>
</dbReference>
<gene>
    <name evidence="1" type="ORF">Zm00014a_030575</name>
</gene>
<organism evidence="1">
    <name type="scientific">Zea mays</name>
    <name type="common">Maize</name>
    <dbReference type="NCBI Taxonomy" id="4577"/>
    <lineage>
        <taxon>Eukaryota</taxon>
        <taxon>Viridiplantae</taxon>
        <taxon>Streptophyta</taxon>
        <taxon>Embryophyta</taxon>
        <taxon>Tracheophyta</taxon>
        <taxon>Spermatophyta</taxon>
        <taxon>Magnoliopsida</taxon>
        <taxon>Liliopsida</taxon>
        <taxon>Poales</taxon>
        <taxon>Poaceae</taxon>
        <taxon>PACMAD clade</taxon>
        <taxon>Panicoideae</taxon>
        <taxon>Andropogonodae</taxon>
        <taxon>Andropogoneae</taxon>
        <taxon>Tripsacinae</taxon>
        <taxon>Zea</taxon>
    </lineage>
</organism>
<proteinExistence type="predicted"/>
<dbReference type="AlphaFoldDB" id="A0A3L6F2A3"/>
<evidence type="ECO:0000313" key="1">
    <source>
        <dbReference type="EMBL" id="PWZ27008.1"/>
    </source>
</evidence>
<dbReference type="Proteomes" id="UP000251960">
    <property type="component" value="Chromosome 4"/>
</dbReference>
<sequence length="23" mass="2592">MYVFSCTLYSSISENCCNVRASN</sequence>
<name>A0A3L6F2A3_MAIZE</name>
<comment type="caution">
    <text evidence="1">The sequence shown here is derived from an EMBL/GenBank/DDBJ whole genome shotgun (WGS) entry which is preliminary data.</text>
</comment>